<proteinExistence type="inferred from homology"/>
<reference evidence="5" key="1">
    <citation type="submission" date="2025-08" db="UniProtKB">
        <authorList>
            <consortium name="RefSeq"/>
        </authorList>
    </citation>
    <scope>IDENTIFICATION</scope>
    <source>
        <tissue evidence="5">Whole body</tissue>
    </source>
</reference>
<gene>
    <name evidence="5" type="primary">LOC107072326</name>
</gene>
<dbReference type="Gene3D" id="3.30.230.10">
    <property type="match status" value="1"/>
</dbReference>
<comment type="similarity">
    <text evidence="1">Belongs to the universal ribosomal protein uS9 family.</text>
</comment>
<dbReference type="InterPro" id="IPR014721">
    <property type="entry name" value="Ribsml_uS5_D2-typ_fold_subgr"/>
</dbReference>
<keyword evidence="2" id="KW-0689">Ribosomal protein</keyword>
<evidence type="ECO:0000256" key="1">
    <source>
        <dbReference type="ARBA" id="ARBA00005251"/>
    </source>
</evidence>
<evidence type="ECO:0000313" key="4">
    <source>
        <dbReference type="Proteomes" id="UP000694924"/>
    </source>
</evidence>
<name>A0ABM1J5A8_POLDO</name>
<dbReference type="RefSeq" id="XP_015187646.1">
    <property type="nucleotide sequence ID" value="XM_015332160.1"/>
</dbReference>
<protein>
    <submittedName>
        <fullName evidence="5">28S ribosomal protein S9, mitochondrial-like isoform X5</fullName>
    </submittedName>
</protein>
<dbReference type="InterPro" id="IPR000754">
    <property type="entry name" value="Ribosomal_uS9"/>
</dbReference>
<evidence type="ECO:0000313" key="5">
    <source>
        <dbReference type="RefSeq" id="XP_015187646.1"/>
    </source>
</evidence>
<evidence type="ECO:0000256" key="2">
    <source>
        <dbReference type="ARBA" id="ARBA00022980"/>
    </source>
</evidence>
<accession>A0ABM1J5A8</accession>
<dbReference type="PANTHER" id="PTHR21569:SF1">
    <property type="entry name" value="SMALL RIBOSOMAL SUBUNIT PROTEIN US9M"/>
    <property type="match status" value="1"/>
</dbReference>
<sequence>MATPMFIRFSNFRNLLKINNNVLGISSNTIQCLESIFRLSSTQQSKTLTDQSGIEVSYTTKAMQTYMKRIQKHEELMEKELFEYEKGKRHLANMMGMDAEHFTQEDVDRSLEYLFPSGLYDPKARPLMKHPKEIFPPQKVAEFSADGKPIHPFFFMITPFYYETLHNIIEQFKNLDDLEDKFIKSTGTLPNENKMDPHESTWITKVQLEKLLLETLSDEQYEYFIKTMAKLLNHPLSKRVEEFIMKYRTKLTIDTKGCNFLPIMYTEDGKPYVKVFPCQRKSAIATVTVFGEGTGKITINGEDISYFKNMQSRQQVIFPLIFTNMIEKVDIEAVVEGGGYTGQSGAIRWGIAWGLRSFVTPEVVENMKIAGLLTRDWRTRERKKFGQEGARRKFTWKKR</sequence>
<evidence type="ECO:0000256" key="3">
    <source>
        <dbReference type="ARBA" id="ARBA00023274"/>
    </source>
</evidence>
<organism evidence="4 5">
    <name type="scientific">Polistes dominula</name>
    <name type="common">European paper wasp</name>
    <name type="synonym">Vespa dominula</name>
    <dbReference type="NCBI Taxonomy" id="743375"/>
    <lineage>
        <taxon>Eukaryota</taxon>
        <taxon>Metazoa</taxon>
        <taxon>Ecdysozoa</taxon>
        <taxon>Arthropoda</taxon>
        <taxon>Hexapoda</taxon>
        <taxon>Insecta</taxon>
        <taxon>Pterygota</taxon>
        <taxon>Neoptera</taxon>
        <taxon>Endopterygota</taxon>
        <taxon>Hymenoptera</taxon>
        <taxon>Apocrita</taxon>
        <taxon>Aculeata</taxon>
        <taxon>Vespoidea</taxon>
        <taxon>Vespidae</taxon>
        <taxon>Polistinae</taxon>
        <taxon>Polistini</taxon>
        <taxon>Polistes</taxon>
    </lineage>
</organism>
<keyword evidence="3" id="KW-0687">Ribonucleoprotein</keyword>
<dbReference type="InterPro" id="IPR020568">
    <property type="entry name" value="Ribosomal_Su5_D2-typ_SF"/>
</dbReference>
<dbReference type="PANTHER" id="PTHR21569">
    <property type="entry name" value="RIBOSOMAL PROTEIN S9"/>
    <property type="match status" value="1"/>
</dbReference>
<keyword evidence="4" id="KW-1185">Reference proteome</keyword>
<dbReference type="GeneID" id="107072326"/>
<dbReference type="SUPFAM" id="SSF54211">
    <property type="entry name" value="Ribosomal protein S5 domain 2-like"/>
    <property type="match status" value="1"/>
</dbReference>
<dbReference type="Pfam" id="PF00380">
    <property type="entry name" value="Ribosomal_S9"/>
    <property type="match status" value="1"/>
</dbReference>
<dbReference type="Proteomes" id="UP000694924">
    <property type="component" value="Unplaced"/>
</dbReference>